<comment type="similarity">
    <text evidence="1">Belongs to the four-carbon acid sugar kinase family.</text>
</comment>
<dbReference type="Pfam" id="PF07005">
    <property type="entry name" value="SBD_N"/>
    <property type="match status" value="1"/>
</dbReference>
<keyword evidence="4 15" id="KW-0418">Kinase</keyword>
<feature type="domain" description="Four-carbon acid sugar kinase nucleotide binding" evidence="14">
    <location>
        <begin position="242"/>
        <end position="396"/>
    </location>
</feature>
<dbReference type="InterPro" id="IPR050007">
    <property type="entry name" value="OtnK"/>
</dbReference>
<evidence type="ECO:0000256" key="1">
    <source>
        <dbReference type="ARBA" id="ARBA00005715"/>
    </source>
</evidence>
<evidence type="ECO:0000256" key="11">
    <source>
        <dbReference type="ARBA" id="ARBA00039461"/>
    </source>
</evidence>
<comment type="function">
    <text evidence="9">Catalyzes the ATP-dependent phosphorylation of 3-oxo-tetronate to 3-oxo-tetronate 4-phosphate.</text>
</comment>
<dbReference type="EMBL" id="JAJCIS010000005">
    <property type="protein sequence ID" value="MCB7387633.1"/>
    <property type="molecule type" value="Genomic_DNA"/>
</dbReference>
<evidence type="ECO:0000256" key="2">
    <source>
        <dbReference type="ARBA" id="ARBA00022679"/>
    </source>
</evidence>
<dbReference type="NCBIfam" id="NF043035">
    <property type="entry name" value="OxoTetrKin"/>
    <property type="match status" value="1"/>
</dbReference>
<dbReference type="InterPro" id="IPR037051">
    <property type="entry name" value="4-carb_acid_sugar_kinase_N_sf"/>
</dbReference>
<evidence type="ECO:0000259" key="13">
    <source>
        <dbReference type="Pfam" id="PF07005"/>
    </source>
</evidence>
<dbReference type="SUPFAM" id="SSF142764">
    <property type="entry name" value="YgbK-like"/>
    <property type="match status" value="1"/>
</dbReference>
<evidence type="ECO:0000313" key="16">
    <source>
        <dbReference type="Proteomes" id="UP001299546"/>
    </source>
</evidence>
<keyword evidence="3" id="KW-0547">Nucleotide-binding</keyword>
<comment type="catalytic activity">
    <reaction evidence="7">
        <text>3-dehydro-L-erythronate + ATP = 3-dehydro-4-O-phospho-L-erythronate + ADP + H(+)</text>
        <dbReference type="Rhea" id="RHEA:52552"/>
        <dbReference type="ChEBI" id="CHEBI:15378"/>
        <dbReference type="ChEBI" id="CHEBI:30616"/>
        <dbReference type="ChEBI" id="CHEBI:136592"/>
        <dbReference type="ChEBI" id="CHEBI:136670"/>
        <dbReference type="ChEBI" id="CHEBI:456216"/>
        <dbReference type="EC" id="2.7.1.217"/>
    </reaction>
</comment>
<gene>
    <name evidence="15" type="ORF">LIZ65_10085</name>
</gene>
<dbReference type="EC" id="2.7.1.217" evidence="10"/>
<proteinExistence type="inferred from homology"/>
<name>A0ABS8DGT7_9FIRM</name>
<sequence length="406" mass="44913">MAEMKHLLGCIADDFTGASDAASFLQKAGLQTILLNGVPEQGLGMNEYDAIVIALKTRTEPAGEAVEHTMEAVKWLEQHGAAQYYLKYCSTFDSTKEGNIGPVLDAVLEYLEETYTVLCPSLPVNGRTVKDGHLYVNGVPLDESPMKDHPLTPMWDSRIKHLMEAQSKYKCIELNGEQLKEDNIDAYLLKEKEGQKHFYVIPDYETEEDAKRIVSLFGNKKVLSGGSGILQYLARGNKKGIVLAGSCSQATLTQIETYKKAGHAAYKIYPEKLVSGEVTVEEILEFVSLHPDDYVLVYSSDTAEQVRESQKLGKEQVAQMIENVISDLAGQLRDKGYKHIVVAGGETSGAVTKRLGYYLFEIGKSVAPGVPVMTPLEDRTMRLVLKSGNFGQPDFFERAVQMIRGE</sequence>
<dbReference type="GO" id="GO:0016301">
    <property type="term" value="F:kinase activity"/>
    <property type="evidence" value="ECO:0007669"/>
    <property type="project" value="UniProtKB-KW"/>
</dbReference>
<comment type="caution">
    <text evidence="15">The sequence shown here is derived from an EMBL/GenBank/DDBJ whole genome shotgun (WGS) entry which is preliminary data.</text>
</comment>
<feature type="domain" description="Four-carbon acid sugar kinase N-terminal" evidence="13">
    <location>
        <begin position="8"/>
        <end position="233"/>
    </location>
</feature>
<dbReference type="Gene3D" id="3.40.980.20">
    <property type="entry name" value="Four-carbon acid sugar kinase, nucleotide binding domain"/>
    <property type="match status" value="1"/>
</dbReference>
<keyword evidence="16" id="KW-1185">Reference proteome</keyword>
<evidence type="ECO:0000256" key="5">
    <source>
        <dbReference type="ARBA" id="ARBA00022840"/>
    </source>
</evidence>
<evidence type="ECO:0000259" key="14">
    <source>
        <dbReference type="Pfam" id="PF17042"/>
    </source>
</evidence>
<dbReference type="InterPro" id="IPR010737">
    <property type="entry name" value="4-carb_acid_sugar_kinase_N"/>
</dbReference>
<dbReference type="Proteomes" id="UP001299546">
    <property type="component" value="Unassembled WGS sequence"/>
</dbReference>
<keyword evidence="5" id="KW-0067">ATP-binding</keyword>
<dbReference type="Pfam" id="PF17042">
    <property type="entry name" value="NBD_C"/>
    <property type="match status" value="1"/>
</dbReference>
<dbReference type="RefSeq" id="WP_066737263.1">
    <property type="nucleotide sequence ID" value="NZ_JAJCIQ010000006.1"/>
</dbReference>
<protein>
    <recommendedName>
        <fullName evidence="11">3-oxo-tetronate kinase</fullName>
        <ecNumber evidence="10">2.7.1.217</ecNumber>
    </recommendedName>
    <alternativeName>
        <fullName evidence="12">3-dehydrotetronate 4-kinase</fullName>
    </alternativeName>
</protein>
<evidence type="ECO:0000256" key="4">
    <source>
        <dbReference type="ARBA" id="ARBA00022777"/>
    </source>
</evidence>
<dbReference type="Gene3D" id="3.40.50.10840">
    <property type="entry name" value="Putative sugar-binding, N-terminal domain"/>
    <property type="match status" value="1"/>
</dbReference>
<evidence type="ECO:0000256" key="3">
    <source>
        <dbReference type="ARBA" id="ARBA00022741"/>
    </source>
</evidence>
<keyword evidence="2" id="KW-0808">Transferase</keyword>
<reference evidence="15 16" key="1">
    <citation type="submission" date="2021-10" db="EMBL/GenBank/DDBJ databases">
        <title>Collection of gut derived symbiotic bacterial strains cultured from healthy donors.</title>
        <authorList>
            <person name="Lin H."/>
            <person name="Littmann E."/>
            <person name="Kohout C."/>
            <person name="Pamer E.G."/>
        </authorList>
    </citation>
    <scope>NUCLEOTIDE SEQUENCE [LARGE SCALE GENOMIC DNA]</scope>
    <source>
        <strain evidence="15 16">DFI.1.165</strain>
    </source>
</reference>
<accession>A0ABS8DGT7</accession>
<dbReference type="InterPro" id="IPR042213">
    <property type="entry name" value="NBD_C_sf"/>
</dbReference>
<evidence type="ECO:0000256" key="12">
    <source>
        <dbReference type="ARBA" id="ARBA00041377"/>
    </source>
</evidence>
<evidence type="ECO:0000313" key="15">
    <source>
        <dbReference type="EMBL" id="MCB7387633.1"/>
    </source>
</evidence>
<keyword evidence="6" id="KW-0119">Carbohydrate metabolism</keyword>
<dbReference type="InterPro" id="IPR031475">
    <property type="entry name" value="NBD_C"/>
</dbReference>
<organism evidence="15 16">
    <name type="scientific">Bariatricus massiliensis</name>
    <dbReference type="NCBI Taxonomy" id="1745713"/>
    <lineage>
        <taxon>Bacteria</taxon>
        <taxon>Bacillati</taxon>
        <taxon>Bacillota</taxon>
        <taxon>Clostridia</taxon>
        <taxon>Lachnospirales</taxon>
        <taxon>Lachnospiraceae</taxon>
        <taxon>Bariatricus</taxon>
    </lineage>
</organism>
<evidence type="ECO:0000256" key="10">
    <source>
        <dbReference type="ARBA" id="ARBA00039095"/>
    </source>
</evidence>
<comment type="catalytic activity">
    <reaction evidence="8">
        <text>3-dehydro-D-erythronate + ATP = 3-dehydro-4-O-phospho-D-erythronate + ADP + H(+)</text>
        <dbReference type="Rhea" id="RHEA:52556"/>
        <dbReference type="ChEBI" id="CHEBI:15378"/>
        <dbReference type="ChEBI" id="CHEBI:30616"/>
        <dbReference type="ChEBI" id="CHEBI:57958"/>
        <dbReference type="ChEBI" id="CHEBI:136593"/>
        <dbReference type="ChEBI" id="CHEBI:456216"/>
        <dbReference type="EC" id="2.7.1.217"/>
    </reaction>
</comment>
<evidence type="ECO:0000256" key="7">
    <source>
        <dbReference type="ARBA" id="ARBA00035898"/>
    </source>
</evidence>
<evidence type="ECO:0000256" key="9">
    <source>
        <dbReference type="ARBA" id="ARBA00037335"/>
    </source>
</evidence>
<evidence type="ECO:0000256" key="6">
    <source>
        <dbReference type="ARBA" id="ARBA00023277"/>
    </source>
</evidence>
<evidence type="ECO:0000256" key="8">
    <source>
        <dbReference type="ARBA" id="ARBA00036346"/>
    </source>
</evidence>